<dbReference type="PANTHER" id="PTHR31301:SF21">
    <property type="entry name" value="LOB DOMAIN-CONTAINING PROTEIN 27-RELATED"/>
    <property type="match status" value="1"/>
</dbReference>
<protein>
    <recommendedName>
        <fullName evidence="3">LOB domain-containing protein</fullName>
    </recommendedName>
</protein>
<keyword evidence="2" id="KW-0812">Transmembrane</keyword>
<feature type="transmembrane region" description="Helical" evidence="2">
    <location>
        <begin position="20"/>
        <end position="39"/>
    </location>
</feature>
<evidence type="ECO:0000259" key="3">
    <source>
        <dbReference type="PROSITE" id="PS50891"/>
    </source>
</evidence>
<comment type="similarity">
    <text evidence="1">Belongs to the LOB domain-containing protein family.</text>
</comment>
<dbReference type="Proteomes" id="UP000306102">
    <property type="component" value="Unassembled WGS sequence"/>
</dbReference>
<sequence length="340" mass="38302">MALTTILSSLSSPLSLYPHFSLIIFITVIFLSFSIFPFLNTQLGSFRMTLKGGTSQACAACKYQRRKCSGECPLAPYFPPDQPKMFQNAHRLFGVSNILKILKQLDPAQKIEAMRSIIYQANIRDRFPVHGCCGVIGQLQYQIRLAEEEFHAVQAQLALYRQNEIQQHEISCNPNDCSSQLQLGMGLPPSNNALSLFHQDAPQPVAMPISSYQSYPNCNNVIYNSGFVDKEHVVNSFWVQHQYSNDNNNNNNNNNSMAMAMQSQLMSSQELTIQQELAQEYDEMHPFFDTIDDRQSYIDSKEAYDSSSDSSLKDTTQSIEHVTDNELKSAAACFSLTSVN</sequence>
<dbReference type="AlphaFoldDB" id="A0A4S4DK25"/>
<evidence type="ECO:0000313" key="5">
    <source>
        <dbReference type="Proteomes" id="UP000306102"/>
    </source>
</evidence>
<dbReference type="Pfam" id="PF03195">
    <property type="entry name" value="LOB"/>
    <property type="match status" value="1"/>
</dbReference>
<dbReference type="PROSITE" id="PS50891">
    <property type="entry name" value="LOB"/>
    <property type="match status" value="1"/>
</dbReference>
<evidence type="ECO:0000313" key="4">
    <source>
        <dbReference type="EMBL" id="THG03242.1"/>
    </source>
</evidence>
<dbReference type="PANTHER" id="PTHR31301">
    <property type="entry name" value="LOB DOMAIN-CONTAINING PROTEIN 4-RELATED"/>
    <property type="match status" value="1"/>
</dbReference>
<keyword evidence="2" id="KW-1133">Transmembrane helix</keyword>
<feature type="domain" description="LOB" evidence="3">
    <location>
        <begin position="56"/>
        <end position="157"/>
    </location>
</feature>
<reference evidence="4 5" key="1">
    <citation type="journal article" date="2018" name="Proc. Natl. Acad. Sci. U.S.A.">
        <title>Draft genome sequence of Camellia sinensis var. sinensis provides insights into the evolution of the tea genome and tea quality.</title>
        <authorList>
            <person name="Wei C."/>
            <person name="Yang H."/>
            <person name="Wang S."/>
            <person name="Zhao J."/>
            <person name="Liu C."/>
            <person name="Gao L."/>
            <person name="Xia E."/>
            <person name="Lu Y."/>
            <person name="Tai Y."/>
            <person name="She G."/>
            <person name="Sun J."/>
            <person name="Cao H."/>
            <person name="Tong W."/>
            <person name="Gao Q."/>
            <person name="Li Y."/>
            <person name="Deng W."/>
            <person name="Jiang X."/>
            <person name="Wang W."/>
            <person name="Chen Q."/>
            <person name="Zhang S."/>
            <person name="Li H."/>
            <person name="Wu J."/>
            <person name="Wang P."/>
            <person name="Li P."/>
            <person name="Shi C."/>
            <person name="Zheng F."/>
            <person name="Jian J."/>
            <person name="Huang B."/>
            <person name="Shan D."/>
            <person name="Shi M."/>
            <person name="Fang C."/>
            <person name="Yue Y."/>
            <person name="Li F."/>
            <person name="Li D."/>
            <person name="Wei S."/>
            <person name="Han B."/>
            <person name="Jiang C."/>
            <person name="Yin Y."/>
            <person name="Xia T."/>
            <person name="Zhang Z."/>
            <person name="Bennetzen J.L."/>
            <person name="Zhao S."/>
            <person name="Wan X."/>
        </authorList>
    </citation>
    <scope>NUCLEOTIDE SEQUENCE [LARGE SCALE GENOMIC DNA]</scope>
    <source>
        <strain evidence="5">cv. Shuchazao</strain>
        <tissue evidence="4">Leaf</tissue>
    </source>
</reference>
<proteinExistence type="inferred from homology"/>
<organism evidence="4 5">
    <name type="scientific">Camellia sinensis var. sinensis</name>
    <name type="common">China tea</name>
    <dbReference type="NCBI Taxonomy" id="542762"/>
    <lineage>
        <taxon>Eukaryota</taxon>
        <taxon>Viridiplantae</taxon>
        <taxon>Streptophyta</taxon>
        <taxon>Embryophyta</taxon>
        <taxon>Tracheophyta</taxon>
        <taxon>Spermatophyta</taxon>
        <taxon>Magnoliopsida</taxon>
        <taxon>eudicotyledons</taxon>
        <taxon>Gunneridae</taxon>
        <taxon>Pentapetalae</taxon>
        <taxon>asterids</taxon>
        <taxon>Ericales</taxon>
        <taxon>Theaceae</taxon>
        <taxon>Camellia</taxon>
    </lineage>
</organism>
<evidence type="ECO:0000256" key="1">
    <source>
        <dbReference type="ARBA" id="ARBA00005474"/>
    </source>
</evidence>
<name>A0A4S4DK25_CAMSN</name>
<dbReference type="EMBL" id="SDRB02011006">
    <property type="protein sequence ID" value="THG03242.1"/>
    <property type="molecule type" value="Genomic_DNA"/>
</dbReference>
<keyword evidence="5" id="KW-1185">Reference proteome</keyword>
<keyword evidence="2" id="KW-0472">Membrane</keyword>
<gene>
    <name evidence="4" type="ORF">TEA_024180</name>
</gene>
<accession>A0A4S4DK25</accession>
<evidence type="ECO:0000256" key="2">
    <source>
        <dbReference type="SAM" id="Phobius"/>
    </source>
</evidence>
<comment type="caution">
    <text evidence="4">The sequence shown here is derived from an EMBL/GenBank/DDBJ whole genome shotgun (WGS) entry which is preliminary data.</text>
</comment>
<dbReference type="InterPro" id="IPR004883">
    <property type="entry name" value="LOB"/>
</dbReference>